<dbReference type="KEGG" id="xcm:J164_00250"/>
<dbReference type="AlphaFoldDB" id="A0A0U5BUF6"/>
<evidence type="ECO:0000313" key="4">
    <source>
        <dbReference type="Proteomes" id="UP000052230"/>
    </source>
</evidence>
<gene>
    <name evidence="3" type="ORF">GUH15_09735</name>
    <name evidence="2" type="ORF">XAC3562_50055</name>
</gene>
<proteinExistence type="predicted"/>
<organism evidence="2 4">
    <name type="scientific">Xanthomonas citri pv. citri</name>
    <dbReference type="NCBI Taxonomy" id="611301"/>
    <lineage>
        <taxon>Bacteria</taxon>
        <taxon>Pseudomonadati</taxon>
        <taxon>Pseudomonadota</taxon>
        <taxon>Gammaproteobacteria</taxon>
        <taxon>Lysobacterales</taxon>
        <taxon>Lysobacteraceae</taxon>
        <taxon>Xanthomonas</taxon>
    </lineage>
</organism>
<dbReference type="KEGG" id="xcr:J163_00250"/>
<dbReference type="Proteomes" id="UP000653002">
    <property type="component" value="Unassembled WGS sequence"/>
</dbReference>
<dbReference type="KEGG" id="xcn:J169_00249"/>
<dbReference type="EMBL" id="CCXZ01000144">
    <property type="protein sequence ID" value="CEG17059.1"/>
    <property type="molecule type" value="Genomic_DNA"/>
</dbReference>
<evidence type="ECO:0000313" key="3">
    <source>
        <dbReference type="EMBL" id="MBD4336326.1"/>
    </source>
</evidence>
<name>A0A0U5BUF6_XANCI</name>
<comment type="caution">
    <text evidence="2">The sequence shown here is derived from an EMBL/GenBank/DDBJ whole genome shotgun (WGS) entry which is preliminary data.</text>
</comment>
<evidence type="ECO:0000313" key="2">
    <source>
        <dbReference type="EMBL" id="CEG17059.1"/>
    </source>
</evidence>
<dbReference type="PATRIC" id="fig|434928.28.peg.158"/>
<dbReference type="EMBL" id="JAABFR010000696">
    <property type="protein sequence ID" value="MBD4336326.1"/>
    <property type="molecule type" value="Genomic_DNA"/>
</dbReference>
<reference evidence="2 4" key="1">
    <citation type="submission" date="2014-09" db="EMBL/GenBank/DDBJ databases">
        <authorList>
            <person name="Regsiter A."/>
        </authorList>
    </citation>
    <scope>NUCLEOTIDE SEQUENCE [LARGE SCALE GENOMIC DNA]</scope>
</reference>
<evidence type="ECO:0000256" key="1">
    <source>
        <dbReference type="SAM" id="SignalP"/>
    </source>
</evidence>
<dbReference type="OMA" id="TYPEGWA"/>
<protein>
    <recommendedName>
        <fullName evidence="5">Secreted protein</fullName>
    </recommendedName>
</protein>
<dbReference type="KEGG" id="xcu:J159_00251"/>
<dbReference type="KEGG" id="xcf:J172_00244"/>
<dbReference type="Proteomes" id="UP000052230">
    <property type="component" value="Unassembled WGS sequence"/>
</dbReference>
<dbReference type="PROSITE" id="PS51257">
    <property type="entry name" value="PROKAR_LIPOPROTEIN"/>
    <property type="match status" value="1"/>
</dbReference>
<accession>A0A0U5BUF6</accession>
<keyword evidence="4" id="KW-1185">Reference proteome</keyword>
<feature type="chain" id="PRO_5044547305" description="Secreted protein" evidence="1">
    <location>
        <begin position="21"/>
        <end position="172"/>
    </location>
</feature>
<reference evidence="3" key="2">
    <citation type="submission" date="2020-01" db="EMBL/GenBank/DDBJ databases">
        <authorList>
            <person name="Richard D."/>
        </authorList>
    </citation>
    <scope>NUCLEOTIDE SEQUENCE</scope>
    <source>
        <strain evidence="3">JP541</strain>
    </source>
</reference>
<keyword evidence="1" id="KW-0732">Signal</keyword>
<sequence>MSLYRVVCAVLMATCSLLTATGCAKQPTLSSRLIVSVDAPMLEKGGAVIVLARPIPDRQWRHLESATSSDAGDEKQFQVTVASPASIIELHYPETGTYSFKLRPAARAKPPFLQSRRVLIGQADLTDPQTKHQVHWPSMSVVHVSGNTYPEGWARILASTFDVPFGSDAPDT</sequence>
<evidence type="ECO:0008006" key="5">
    <source>
        <dbReference type="Google" id="ProtNLM"/>
    </source>
</evidence>
<feature type="signal peptide" evidence="1">
    <location>
        <begin position="1"/>
        <end position="20"/>
    </location>
</feature>
<dbReference type="KEGG" id="xcw:J162_00250"/>